<feature type="domain" description="TRPM-like" evidence="8">
    <location>
        <begin position="2"/>
        <end position="86"/>
    </location>
</feature>
<dbReference type="WBParaSite" id="maker-uti_cns_0010538-snap-gene-0.2-mRNA-1">
    <property type="protein sequence ID" value="maker-uti_cns_0010538-snap-gene-0.2-mRNA-1"/>
    <property type="gene ID" value="maker-uti_cns_0010538-snap-gene-0.2"/>
</dbReference>
<feature type="region of interest" description="Disordered" evidence="5">
    <location>
        <begin position="886"/>
        <end position="914"/>
    </location>
</feature>
<evidence type="ECO:0000256" key="4">
    <source>
        <dbReference type="ARBA" id="ARBA00023136"/>
    </source>
</evidence>
<sequence length="1437" mass="159333">EPIAGALLASILLKAMERRTDDFTDKEEFQRGAAQYEDRAWGVLDQCYREDERRAQFLINRELDYYGDSSCIYLAAEGESIKFMAHPCCQDFLTGAWLGQLSQKNALTRFLLGTVCGLICPPLVARVMLYKLDEEAGVDCGDVGCSVLRETASTARRSSQDRSATLANAEQLSARGVINRMQISTWRHYLLLYNLTHSIGPLECVIIVWMLTLLLEEVKQATLSGISFSTYISDSWNKLDCLAVGLFFLGLALRIVSLLSPAPRIAGYSAVLTDDTFAAARVCYAFSLFAYYVRLVYIFSFHIALGPKLIMIGKMVSNDLVPFMVILLVFVLGYGVAAQSIAYPTGLFTPDAEFNGTRPERMSRSAVFASFLSRAYFQMFGNFALDAAQAADPGCKEEGRCPHWTGRWLAPLMLAVYVLLTNILMFNLLIAMFSSTYESINQFSALYWNYQRYSMIKEYTERSPLAPPLMAIWQAYQLLRASGGCGGGDPPADPLKVRRPVGGRGGDRELVKWEHMKAADFLRAEQLSQLRRHGGGGAGVGAGLGDVYRREIVRAAPTSSSTTPVSPSAGSEAADAVRRTLAEAASGLGADVERRFHAVDGQLLRLAERVQDRTAGLAEAVARVSAGLAALQVQIAQPVTSKPSRAEQSRAEQSRAEPSRAEQSRAERAEPSRAEQSRAEPSRAEQSRAEPSRAEQSRAEPSRAEQSRAEPSRAEQSRAEPSRAEQSRAEPSRAEQSRAEPSRAEQSRAEPSRAEQSRAEPSRAERAERAEPSRAEQSRADFQFSPKLMRLHLESSLGRWRIIARLLSNASRNSNFCFSDTQEAQLAMARSLEPRRDAGPAATAAAASVADLVASAASAAAAEATARPPAWFREVAIRAAADAIRSAAPPPPIRPPQPPPTSPPAAPLKPRVSNPSVGRLVQHRCRGHRLWRFAPFNFERYPGMRMNVPPERTDWQVDYPEYFAFDVSDEVVVFPTVEACDTDKNLRCLQFNTYDVGQSVGRRSLLGPYELDSASGAPLNPAGRTGLRHRGLLPRWGPNHALVLALTRWQRNPPGEGAVVRRLGRPILQVAALLRHKQYCLPWFLTDHQPGCDYVKCSVDVARSFVINRLQQQQQQSLSGTKQLGLKSELQALQKAEVKQTFTGYLDDHLNADNAWIEAVVVNIHESDKFRFSDDMLLALAESDCEEQARWLEVAQTTALRSSHCDLLKTQFRRVRPKRSYSAENWTRTDSLKQQADDSHRVADEQVTSAALYRLVCPGNLLHRRRRCRHLTGDDRLLIDCCVLADADADVNRVRSAVHPKVTTMPSITDGSLTAKLAVHLLLLVLISMQCSCFHINEGAADKGEQNSDGIELDEGGVISIDDGLQDGLGNRLPIGQHPAKTKRFMYHSNGDCPVFRVQCFNSYDCYRQTGDYNYRCVMHRCAVSCFDMRPYMKSTK</sequence>
<keyword evidence="3 6" id="KW-1133">Transmembrane helix</keyword>
<dbReference type="InterPro" id="IPR050927">
    <property type="entry name" value="TRPM"/>
</dbReference>
<dbReference type="Gene3D" id="3.90.79.10">
    <property type="entry name" value="Nucleoside Triphosphate Pyrophosphohydrolase"/>
    <property type="match status" value="1"/>
</dbReference>
<feature type="transmembrane region" description="Helical" evidence="6">
    <location>
        <begin position="199"/>
        <end position="218"/>
    </location>
</feature>
<feature type="region of interest" description="Disordered" evidence="5">
    <location>
        <begin position="555"/>
        <end position="574"/>
    </location>
</feature>
<feature type="compositionally biased region" description="Low complexity" evidence="5">
    <location>
        <begin position="555"/>
        <end position="571"/>
    </location>
</feature>
<evidence type="ECO:0000256" key="6">
    <source>
        <dbReference type="SAM" id="Phobius"/>
    </source>
</evidence>
<dbReference type="Pfam" id="PF00520">
    <property type="entry name" value="Ion_trans"/>
    <property type="match status" value="1"/>
</dbReference>
<evidence type="ECO:0000256" key="5">
    <source>
        <dbReference type="SAM" id="MobiDB-lite"/>
    </source>
</evidence>
<organism evidence="9 10">
    <name type="scientific">Macrostomum lignano</name>
    <dbReference type="NCBI Taxonomy" id="282301"/>
    <lineage>
        <taxon>Eukaryota</taxon>
        <taxon>Metazoa</taxon>
        <taxon>Spiralia</taxon>
        <taxon>Lophotrochozoa</taxon>
        <taxon>Platyhelminthes</taxon>
        <taxon>Rhabditophora</taxon>
        <taxon>Macrostomorpha</taxon>
        <taxon>Macrostomida</taxon>
        <taxon>Macrostomidae</taxon>
        <taxon>Macrostomum</taxon>
    </lineage>
</organism>
<dbReference type="GO" id="GO:0005886">
    <property type="term" value="C:plasma membrane"/>
    <property type="evidence" value="ECO:0007669"/>
    <property type="project" value="TreeGrafter"/>
</dbReference>
<name>A0A1I8I8E7_9PLAT</name>
<feature type="compositionally biased region" description="Pro residues" evidence="5">
    <location>
        <begin position="888"/>
        <end position="907"/>
    </location>
</feature>
<dbReference type="Proteomes" id="UP000095280">
    <property type="component" value="Unplaced"/>
</dbReference>
<dbReference type="PANTHER" id="PTHR13800">
    <property type="entry name" value="TRANSIENT RECEPTOR POTENTIAL CATION CHANNEL, SUBFAMILY M, MEMBER 6"/>
    <property type="match status" value="1"/>
</dbReference>
<dbReference type="Pfam" id="PF25969">
    <property type="entry name" value="NUDT9_N"/>
    <property type="match status" value="1"/>
</dbReference>
<evidence type="ECO:0000259" key="7">
    <source>
        <dbReference type="Pfam" id="PF00520"/>
    </source>
</evidence>
<protein>
    <submittedName>
        <fullName evidence="10">Ion_trans domain-containing protein</fullName>
    </submittedName>
</protein>
<feature type="compositionally biased region" description="Basic and acidic residues" evidence="5">
    <location>
        <begin position="644"/>
        <end position="779"/>
    </location>
</feature>
<dbReference type="InterPro" id="IPR005821">
    <property type="entry name" value="Ion_trans_dom"/>
</dbReference>
<evidence type="ECO:0000313" key="9">
    <source>
        <dbReference type="Proteomes" id="UP000095280"/>
    </source>
</evidence>
<feature type="transmembrane region" description="Helical" evidence="6">
    <location>
        <begin position="408"/>
        <end position="433"/>
    </location>
</feature>
<accession>A0A1I8I8E7</accession>
<feature type="domain" description="Ion transport" evidence="7">
    <location>
        <begin position="197"/>
        <end position="442"/>
    </location>
</feature>
<evidence type="ECO:0000256" key="3">
    <source>
        <dbReference type="ARBA" id="ARBA00022989"/>
    </source>
</evidence>
<reference evidence="10" key="1">
    <citation type="submission" date="2016-11" db="UniProtKB">
        <authorList>
            <consortium name="WormBaseParasite"/>
        </authorList>
    </citation>
    <scope>IDENTIFICATION</scope>
</reference>
<keyword evidence="4 6" id="KW-0472">Membrane</keyword>
<dbReference type="Pfam" id="PF25508">
    <property type="entry name" value="TRPM2"/>
    <property type="match status" value="1"/>
</dbReference>
<feature type="transmembrane region" description="Helical" evidence="6">
    <location>
        <begin position="239"/>
        <end position="259"/>
    </location>
</feature>
<evidence type="ECO:0000256" key="1">
    <source>
        <dbReference type="ARBA" id="ARBA00004141"/>
    </source>
</evidence>
<evidence type="ECO:0000313" key="10">
    <source>
        <dbReference type="WBParaSite" id="maker-uti_cns_0010538-snap-gene-0.2-mRNA-1"/>
    </source>
</evidence>
<feature type="transmembrane region" description="Helical" evidence="6">
    <location>
        <begin position="279"/>
        <end position="299"/>
    </location>
</feature>
<keyword evidence="2 6" id="KW-0812">Transmembrane</keyword>
<keyword evidence="9" id="KW-1185">Reference proteome</keyword>
<dbReference type="InterPro" id="IPR057366">
    <property type="entry name" value="TRPM-like"/>
</dbReference>
<proteinExistence type="predicted"/>
<dbReference type="PANTHER" id="PTHR13800:SF12">
    <property type="entry name" value="TRANSIENT RECEPTOR POTENTIAL CATION CHANNEL SUBFAMILY M MEMBER-LIKE 2"/>
    <property type="match status" value="1"/>
</dbReference>
<comment type="subcellular location">
    <subcellularLocation>
        <location evidence="1">Membrane</location>
        <topology evidence="1">Multi-pass membrane protein</topology>
    </subcellularLocation>
</comment>
<dbReference type="GO" id="GO:0099604">
    <property type="term" value="F:ligand-gated calcium channel activity"/>
    <property type="evidence" value="ECO:0007669"/>
    <property type="project" value="TreeGrafter"/>
</dbReference>
<evidence type="ECO:0000259" key="8">
    <source>
        <dbReference type="Pfam" id="PF25508"/>
    </source>
</evidence>
<feature type="region of interest" description="Disordered" evidence="5">
    <location>
        <begin position="638"/>
        <end position="781"/>
    </location>
</feature>
<evidence type="ECO:0000256" key="2">
    <source>
        <dbReference type="ARBA" id="ARBA00022692"/>
    </source>
</evidence>
<feature type="transmembrane region" description="Helical" evidence="6">
    <location>
        <begin position="320"/>
        <end position="346"/>
    </location>
</feature>